<gene>
    <name evidence="2" type="ORF">BN948_04975</name>
</gene>
<proteinExistence type="predicted"/>
<organism evidence="2 3">
    <name type="scientific">Hydrogenophaga intermedia</name>
    <dbReference type="NCBI Taxonomy" id="65786"/>
    <lineage>
        <taxon>Bacteria</taxon>
        <taxon>Pseudomonadati</taxon>
        <taxon>Pseudomonadota</taxon>
        <taxon>Betaproteobacteria</taxon>
        <taxon>Burkholderiales</taxon>
        <taxon>Comamonadaceae</taxon>
        <taxon>Hydrogenophaga</taxon>
    </lineage>
</organism>
<evidence type="ECO:0000313" key="3">
    <source>
        <dbReference type="Proteomes" id="UP000028878"/>
    </source>
</evidence>
<dbReference type="AlphaFoldDB" id="A0A1L1PMC3"/>
<dbReference type="EMBL" id="CCAE010000090">
    <property type="protein sequence ID" value="CDN90530.1"/>
    <property type="molecule type" value="Genomic_DNA"/>
</dbReference>
<name>A0A1L1PMC3_HYDIT</name>
<feature type="compositionally biased region" description="Acidic residues" evidence="1">
    <location>
        <begin position="1"/>
        <end position="12"/>
    </location>
</feature>
<reference evidence="3" key="2">
    <citation type="submission" date="2014-11" db="EMBL/GenBank/DDBJ databases">
        <title>Draft genome sequence of Hydrogenophaga intermedia S1.</title>
        <authorList>
            <person name="Gan H.M."/>
            <person name="Chew T.H."/>
            <person name="Stolz A."/>
        </authorList>
    </citation>
    <scope>NUCLEOTIDE SEQUENCE [LARGE SCALE GENOMIC DNA]</scope>
    <source>
        <strain evidence="3">S1</strain>
    </source>
</reference>
<sequence>MANGPEEEDDWEVSPMDWLDTLPPDLEPRQREAMNPKAIERYERQQALCIEAIRHGRAGNPRTIIWTPRRTRYWFNFGTHEWSVPFSPDDYRVEQQDDLWLVFFIPTGAEIYRGAGPVRVYSAPR</sequence>
<evidence type="ECO:0000313" key="2">
    <source>
        <dbReference type="EMBL" id="CDN90530.1"/>
    </source>
</evidence>
<dbReference type="Proteomes" id="UP000028878">
    <property type="component" value="Unassembled WGS sequence"/>
</dbReference>
<keyword evidence="3" id="KW-1185">Reference proteome</keyword>
<feature type="region of interest" description="Disordered" evidence="1">
    <location>
        <begin position="1"/>
        <end position="30"/>
    </location>
</feature>
<reference evidence="3" key="1">
    <citation type="submission" date="2014-02" db="EMBL/GenBank/DDBJ databases">
        <authorList>
            <person name="Gan H."/>
        </authorList>
    </citation>
    <scope>NUCLEOTIDE SEQUENCE [LARGE SCALE GENOMIC DNA]</scope>
    <source>
        <strain evidence="3">S1</strain>
    </source>
</reference>
<accession>A0A1L1PMC3</accession>
<protein>
    <submittedName>
        <fullName evidence="2">Uncharacterized protein</fullName>
    </submittedName>
</protein>
<evidence type="ECO:0000256" key="1">
    <source>
        <dbReference type="SAM" id="MobiDB-lite"/>
    </source>
</evidence>